<dbReference type="EMBL" id="CP082781">
    <property type="protein sequence ID" value="UGS28121.1"/>
    <property type="molecule type" value="Genomic_DNA"/>
</dbReference>
<gene>
    <name evidence="2" type="ORF">K8F61_08175</name>
</gene>
<dbReference type="RefSeq" id="WP_231821303.1">
    <property type="nucleotide sequence ID" value="NZ_CP082781.1"/>
</dbReference>
<dbReference type="Pfam" id="PF13416">
    <property type="entry name" value="SBP_bac_8"/>
    <property type="match status" value="1"/>
</dbReference>
<reference evidence="2 3" key="1">
    <citation type="submission" date="2023-01" db="EMBL/GenBank/DDBJ databases">
        <title>Characterization of estradiol degrading bacteria Microbacterium sp. MZT7 and reveal degrading genes through genome analysis.</title>
        <authorList>
            <person name="Hao P."/>
            <person name="Gao Y."/>
        </authorList>
    </citation>
    <scope>NUCLEOTIDE SEQUENCE [LARGE SCALE GENOMIC DNA]</scope>
    <source>
        <strain evidence="2 3">MZT7</strain>
    </source>
</reference>
<organism evidence="2 3">
    <name type="scientific">Microbacterium resistens</name>
    <dbReference type="NCBI Taxonomy" id="156977"/>
    <lineage>
        <taxon>Bacteria</taxon>
        <taxon>Bacillati</taxon>
        <taxon>Actinomycetota</taxon>
        <taxon>Actinomycetes</taxon>
        <taxon>Micrococcales</taxon>
        <taxon>Microbacteriaceae</taxon>
        <taxon>Microbacterium</taxon>
    </lineage>
</organism>
<keyword evidence="3" id="KW-1185">Reference proteome</keyword>
<feature type="signal peptide" evidence="1">
    <location>
        <begin position="1"/>
        <end position="27"/>
    </location>
</feature>
<sequence length="459" mass="48071">MSKKILTGALAAGLVLGLTACGASAPAADAGGGDEKITLKVQGMPAATDQAGVAQFEQMIADFEEKYPNITVEGSTNVWDPMTFSAKLAGGGIEDVIEVPLTEPQGLIDRRQVTPIDEALADWDHADELNPQALAPLSDDEGNVYGIPRTLYAQGLVYNRALFEAAGLDPDSPPQTWDEVRAAAKAIHDKTGKVGFLIESKENQGGWQLAMMNYAFGGEMEKKDGDGYAPAFDSAETTEALQLLADMRWADQSMGTSHLNNQNDVIKAFAAGEVGMYMGTPGTYKIAKVNFGMPNPDDFGITAMPQAGGDATLTGGQVFMVPAGVKGAKLDAAVKWLVFAYAQPAYDPEVAAAQAEALAQDPTSAVGVPAMPMFDEAQQAKIDEAIAPFVNVELAHFAPYKEGTPALELKAEPAAAAQAVYGILDTVVQAVLSDENADIDALLAKAEGDAAQKIASGAK</sequence>
<dbReference type="PANTHER" id="PTHR43649:SF16">
    <property type="entry name" value="SUGAR-BINDING LIPOPROTEIN"/>
    <property type="match status" value="1"/>
</dbReference>
<protein>
    <submittedName>
        <fullName evidence="2">Extracellular solute-binding protein</fullName>
    </submittedName>
</protein>
<dbReference type="PANTHER" id="PTHR43649">
    <property type="entry name" value="ARABINOSE-BINDING PROTEIN-RELATED"/>
    <property type="match status" value="1"/>
</dbReference>
<name>A0ABY3RZ60_9MICO</name>
<evidence type="ECO:0000313" key="2">
    <source>
        <dbReference type="EMBL" id="UGS28121.1"/>
    </source>
</evidence>
<keyword evidence="1" id="KW-0732">Signal</keyword>
<dbReference type="PROSITE" id="PS51257">
    <property type="entry name" value="PROKAR_LIPOPROTEIN"/>
    <property type="match status" value="1"/>
</dbReference>
<dbReference type="SUPFAM" id="SSF53850">
    <property type="entry name" value="Periplasmic binding protein-like II"/>
    <property type="match status" value="1"/>
</dbReference>
<accession>A0ABY3RZ60</accession>
<evidence type="ECO:0000313" key="3">
    <source>
        <dbReference type="Proteomes" id="UP001199642"/>
    </source>
</evidence>
<dbReference type="Gene3D" id="3.40.190.10">
    <property type="entry name" value="Periplasmic binding protein-like II"/>
    <property type="match status" value="1"/>
</dbReference>
<dbReference type="InterPro" id="IPR050490">
    <property type="entry name" value="Bact_solute-bd_prot1"/>
</dbReference>
<dbReference type="Proteomes" id="UP001199642">
    <property type="component" value="Chromosome"/>
</dbReference>
<evidence type="ECO:0000256" key="1">
    <source>
        <dbReference type="SAM" id="SignalP"/>
    </source>
</evidence>
<feature type="chain" id="PRO_5047272164" evidence="1">
    <location>
        <begin position="28"/>
        <end position="459"/>
    </location>
</feature>
<dbReference type="InterPro" id="IPR006059">
    <property type="entry name" value="SBP"/>
</dbReference>
<proteinExistence type="predicted"/>